<evidence type="ECO:0000256" key="4">
    <source>
        <dbReference type="ARBA" id="ARBA00012085"/>
    </source>
</evidence>
<evidence type="ECO:0000256" key="10">
    <source>
        <dbReference type="ARBA" id="ARBA00046537"/>
    </source>
</evidence>
<evidence type="ECO:0000313" key="13">
    <source>
        <dbReference type="Proteomes" id="UP001158576"/>
    </source>
</evidence>
<evidence type="ECO:0000256" key="2">
    <source>
        <dbReference type="ARBA" id="ARBA00005038"/>
    </source>
</evidence>
<keyword evidence="7" id="KW-0028">Amino-acid biosynthesis</keyword>
<accession>A0ABN7T9E5</accession>
<dbReference type="Pfam" id="PF01053">
    <property type="entry name" value="Cys_Met_Meta_PP"/>
    <property type="match status" value="1"/>
</dbReference>
<dbReference type="SUPFAM" id="SSF53383">
    <property type="entry name" value="PLP-dependent transferases"/>
    <property type="match status" value="1"/>
</dbReference>
<comment type="cofactor">
    <cofactor evidence="1 11">
        <name>pyridoxal 5'-phosphate</name>
        <dbReference type="ChEBI" id="CHEBI:597326"/>
    </cofactor>
</comment>
<organism evidence="12 13">
    <name type="scientific">Oikopleura dioica</name>
    <name type="common">Tunicate</name>
    <dbReference type="NCBI Taxonomy" id="34765"/>
    <lineage>
        <taxon>Eukaryota</taxon>
        <taxon>Metazoa</taxon>
        <taxon>Chordata</taxon>
        <taxon>Tunicata</taxon>
        <taxon>Appendicularia</taxon>
        <taxon>Copelata</taxon>
        <taxon>Oikopleuridae</taxon>
        <taxon>Oikopleura</taxon>
    </lineage>
</organism>
<evidence type="ECO:0000256" key="1">
    <source>
        <dbReference type="ARBA" id="ARBA00001933"/>
    </source>
</evidence>
<evidence type="ECO:0000256" key="9">
    <source>
        <dbReference type="ARBA" id="ARBA00031772"/>
    </source>
</evidence>
<comment type="similarity">
    <text evidence="3 11">Belongs to the trans-sulfuration enzymes family.</text>
</comment>
<dbReference type="EMBL" id="OU015567">
    <property type="protein sequence ID" value="CAG5112765.1"/>
    <property type="molecule type" value="Genomic_DNA"/>
</dbReference>
<dbReference type="EC" id="4.4.1.1" evidence="4"/>
<gene>
    <name evidence="12" type="ORF">OKIOD_LOCUS15708</name>
</gene>
<evidence type="ECO:0000256" key="11">
    <source>
        <dbReference type="RuleBase" id="RU362118"/>
    </source>
</evidence>
<dbReference type="InterPro" id="IPR015421">
    <property type="entry name" value="PyrdxlP-dep_Trfase_major"/>
</dbReference>
<evidence type="ECO:0000256" key="8">
    <source>
        <dbReference type="ARBA" id="ARBA00029853"/>
    </source>
</evidence>
<dbReference type="Proteomes" id="UP001158576">
    <property type="component" value="Chromosome 2"/>
</dbReference>
<dbReference type="PANTHER" id="PTHR11808:SF15">
    <property type="entry name" value="CYSTATHIONINE GAMMA-LYASE"/>
    <property type="match status" value="1"/>
</dbReference>
<proteinExistence type="inferred from homology"/>
<dbReference type="InterPro" id="IPR000277">
    <property type="entry name" value="Cys/Met-Metab_PyrdxlP-dep_enz"/>
</dbReference>
<dbReference type="PANTHER" id="PTHR11808">
    <property type="entry name" value="TRANS-SULFURATION ENZYME FAMILY MEMBER"/>
    <property type="match status" value="1"/>
</dbReference>
<comment type="subunit">
    <text evidence="10">Homotetramer. Interacts with CALM in a calcium-dependent manner.</text>
</comment>
<keyword evidence="13" id="KW-1185">Reference proteome</keyword>
<dbReference type="InterPro" id="IPR015424">
    <property type="entry name" value="PyrdxlP-dep_Trfase"/>
</dbReference>
<name>A0ABN7T9E5_OIKDI</name>
<sequence length="98" mass="10654">MSGEAPFKNFGTDAIHAGQEPEKWDSRSVVPLIGLSTTFKQVSPGVLRHDRYEYSRGGNPTRECLEECVAKLENGKHALAYASGLAATMSMVEALLEV</sequence>
<evidence type="ECO:0000313" key="12">
    <source>
        <dbReference type="EMBL" id="CAG5112765.1"/>
    </source>
</evidence>
<protein>
    <recommendedName>
        <fullName evidence="5">Cystathionine gamma-lyase</fullName>
        <ecNumber evidence="4">4.4.1.1</ecNumber>
    </recommendedName>
    <alternativeName>
        <fullName evidence="9">Cysteine-protein sulfhydrase</fullName>
    </alternativeName>
    <alternativeName>
        <fullName evidence="8">Gamma-cystathionase</fullName>
    </alternativeName>
</protein>
<comment type="pathway">
    <text evidence="2">Amino-acid biosynthesis; L-cysteine biosynthesis; L-cysteine from L-homocysteine and L-serine: step 2/2.</text>
</comment>
<evidence type="ECO:0000256" key="6">
    <source>
        <dbReference type="ARBA" id="ARBA00022898"/>
    </source>
</evidence>
<reference evidence="12 13" key="1">
    <citation type="submission" date="2021-04" db="EMBL/GenBank/DDBJ databases">
        <authorList>
            <person name="Bliznina A."/>
        </authorList>
    </citation>
    <scope>NUCLEOTIDE SEQUENCE [LARGE SCALE GENOMIC DNA]</scope>
</reference>
<evidence type="ECO:0000256" key="5">
    <source>
        <dbReference type="ARBA" id="ARBA00017343"/>
    </source>
</evidence>
<keyword evidence="6 11" id="KW-0663">Pyridoxal phosphate</keyword>
<dbReference type="Gene3D" id="3.40.640.10">
    <property type="entry name" value="Type I PLP-dependent aspartate aminotransferase-like (Major domain)"/>
    <property type="match status" value="1"/>
</dbReference>
<keyword evidence="7" id="KW-0198">Cysteine biosynthesis</keyword>
<evidence type="ECO:0000256" key="3">
    <source>
        <dbReference type="ARBA" id="ARBA00009077"/>
    </source>
</evidence>
<evidence type="ECO:0000256" key="7">
    <source>
        <dbReference type="ARBA" id="ARBA00023192"/>
    </source>
</evidence>